<gene>
    <name evidence="2" type="ORF">EJ08DRAFT_661427</name>
</gene>
<evidence type="ECO:0000313" key="2">
    <source>
        <dbReference type="EMBL" id="KAF2429745.1"/>
    </source>
</evidence>
<feature type="compositionally biased region" description="Acidic residues" evidence="1">
    <location>
        <begin position="428"/>
        <end position="444"/>
    </location>
</feature>
<keyword evidence="3" id="KW-1185">Reference proteome</keyword>
<organism evidence="2 3">
    <name type="scientific">Tothia fuscella</name>
    <dbReference type="NCBI Taxonomy" id="1048955"/>
    <lineage>
        <taxon>Eukaryota</taxon>
        <taxon>Fungi</taxon>
        <taxon>Dikarya</taxon>
        <taxon>Ascomycota</taxon>
        <taxon>Pezizomycotina</taxon>
        <taxon>Dothideomycetes</taxon>
        <taxon>Pleosporomycetidae</taxon>
        <taxon>Venturiales</taxon>
        <taxon>Cylindrosympodiaceae</taxon>
        <taxon>Tothia</taxon>
    </lineage>
</organism>
<sequence length="475" mass="54530">MESTINFVHNTICQSVRGILVRVGFDSPQRVHGIRTSSLHQSRIISTCTESETFDKIQATILRLQSTVERLKKRHERRKGLKINQNGSLVPQQKVHEPVLRIQPDAVTVDPKRSIHIQTSSEMTNRVYHEFIQSTKRKRESTREATERKRVKLLDVVSAQQRAVRYGQLATNGMKRWLEISGYARRAMEIVPGTESVVSPTEFGGWELKGTSYQLMNLNEAIEILHKAQDEVRAYSGVSSEGNWSMTSFVKVPPWTEGPYIDDEFFMWREEHARASQTLVDRKWIRRWMSRLEADYDPHSMEPWTNLIADDANIDPPGRLPDEHRVVEKFIDFNLKTRIRTWDYLTRDYPNKIFEGRGRQAVVVATERSSYEKAENRRRMQRRLAVPPEATQIHTETGRERSDDLWVPGSSPLLQRGSWAECQRNEADGEINDSEGSSDDEESSAGEGDDRSEADGGESSSDDNDENGSGYSFTR</sequence>
<comment type="caution">
    <text evidence="2">The sequence shown here is derived from an EMBL/GenBank/DDBJ whole genome shotgun (WGS) entry which is preliminary data.</text>
</comment>
<dbReference type="AlphaFoldDB" id="A0A9P4NPM0"/>
<evidence type="ECO:0000313" key="3">
    <source>
        <dbReference type="Proteomes" id="UP000800235"/>
    </source>
</evidence>
<reference evidence="2" key="1">
    <citation type="journal article" date="2020" name="Stud. Mycol.">
        <title>101 Dothideomycetes genomes: a test case for predicting lifestyles and emergence of pathogens.</title>
        <authorList>
            <person name="Haridas S."/>
            <person name="Albert R."/>
            <person name="Binder M."/>
            <person name="Bloem J."/>
            <person name="Labutti K."/>
            <person name="Salamov A."/>
            <person name="Andreopoulos B."/>
            <person name="Baker S."/>
            <person name="Barry K."/>
            <person name="Bills G."/>
            <person name="Bluhm B."/>
            <person name="Cannon C."/>
            <person name="Castanera R."/>
            <person name="Culley D."/>
            <person name="Daum C."/>
            <person name="Ezra D."/>
            <person name="Gonzalez J."/>
            <person name="Henrissat B."/>
            <person name="Kuo A."/>
            <person name="Liang C."/>
            <person name="Lipzen A."/>
            <person name="Lutzoni F."/>
            <person name="Magnuson J."/>
            <person name="Mondo S."/>
            <person name="Nolan M."/>
            <person name="Ohm R."/>
            <person name="Pangilinan J."/>
            <person name="Park H.-J."/>
            <person name="Ramirez L."/>
            <person name="Alfaro M."/>
            <person name="Sun H."/>
            <person name="Tritt A."/>
            <person name="Yoshinaga Y."/>
            <person name="Zwiers L.-H."/>
            <person name="Turgeon B."/>
            <person name="Goodwin S."/>
            <person name="Spatafora J."/>
            <person name="Crous P."/>
            <person name="Grigoriev I."/>
        </authorList>
    </citation>
    <scope>NUCLEOTIDE SEQUENCE</scope>
    <source>
        <strain evidence="2">CBS 130266</strain>
    </source>
</reference>
<feature type="compositionally biased region" description="Basic and acidic residues" evidence="1">
    <location>
        <begin position="369"/>
        <end position="378"/>
    </location>
</feature>
<name>A0A9P4NPM0_9PEZI</name>
<accession>A0A9P4NPM0</accession>
<protein>
    <submittedName>
        <fullName evidence="2">Uncharacterized protein</fullName>
    </submittedName>
</protein>
<feature type="region of interest" description="Disordered" evidence="1">
    <location>
        <begin position="366"/>
        <end position="475"/>
    </location>
</feature>
<proteinExistence type="predicted"/>
<feature type="compositionally biased region" description="Acidic residues" evidence="1">
    <location>
        <begin position="455"/>
        <end position="466"/>
    </location>
</feature>
<dbReference type="Proteomes" id="UP000800235">
    <property type="component" value="Unassembled WGS sequence"/>
</dbReference>
<dbReference type="EMBL" id="MU007044">
    <property type="protein sequence ID" value="KAF2429745.1"/>
    <property type="molecule type" value="Genomic_DNA"/>
</dbReference>
<evidence type="ECO:0000256" key="1">
    <source>
        <dbReference type="SAM" id="MobiDB-lite"/>
    </source>
</evidence>